<evidence type="ECO:0000256" key="6">
    <source>
        <dbReference type="ARBA" id="ARBA00023136"/>
    </source>
</evidence>
<dbReference type="EMBL" id="CP000812">
    <property type="protein sequence ID" value="ABV34392.1"/>
    <property type="molecule type" value="Genomic_DNA"/>
</dbReference>
<comment type="similarity">
    <text evidence="2">Belongs to the chromate ion transporter (CHR) (TC 2.A.51) family.</text>
</comment>
<dbReference type="KEGG" id="tle:Tlet_1838"/>
<keyword evidence="5 7" id="KW-1133">Transmembrane helix</keyword>
<keyword evidence="9" id="KW-1185">Reference proteome</keyword>
<dbReference type="InterPro" id="IPR052518">
    <property type="entry name" value="CHR_Transporter"/>
</dbReference>
<dbReference type="Proteomes" id="UP000002016">
    <property type="component" value="Chromosome"/>
</dbReference>
<dbReference type="eggNOG" id="COG2059">
    <property type="taxonomic scope" value="Bacteria"/>
</dbReference>
<evidence type="ECO:0000313" key="8">
    <source>
        <dbReference type="EMBL" id="ABV34392.1"/>
    </source>
</evidence>
<evidence type="ECO:0000256" key="1">
    <source>
        <dbReference type="ARBA" id="ARBA00004651"/>
    </source>
</evidence>
<dbReference type="HOGENOM" id="CLU_018106_1_2_0"/>
<dbReference type="STRING" id="416591.Tlet_1838"/>
<organism evidence="8 9">
    <name type="scientific">Pseudothermotoga lettingae (strain ATCC BAA-301 / DSM 14385 / NBRC 107922 / TMO)</name>
    <name type="common">Thermotoga lettingae</name>
    <dbReference type="NCBI Taxonomy" id="416591"/>
    <lineage>
        <taxon>Bacteria</taxon>
        <taxon>Thermotogati</taxon>
        <taxon>Thermotogota</taxon>
        <taxon>Thermotogae</taxon>
        <taxon>Thermotogales</taxon>
        <taxon>Thermotogaceae</taxon>
        <taxon>Pseudothermotoga</taxon>
    </lineage>
</organism>
<dbReference type="GO" id="GO:0005886">
    <property type="term" value="C:plasma membrane"/>
    <property type="evidence" value="ECO:0007669"/>
    <property type="project" value="UniProtKB-SubCell"/>
</dbReference>
<evidence type="ECO:0000313" key="9">
    <source>
        <dbReference type="Proteomes" id="UP000002016"/>
    </source>
</evidence>
<reference evidence="8 9" key="2">
    <citation type="journal article" date="2009" name="Proc. Natl. Acad. Sci. U.S.A.">
        <title>On the chimeric nature, thermophilic origin, and phylogenetic placement of the Thermotogales.</title>
        <authorList>
            <person name="Zhaxybayeva O."/>
            <person name="Swithers K.S."/>
            <person name="Lapierre P."/>
            <person name="Fournier G.P."/>
            <person name="Bickhart D.M."/>
            <person name="DeBoy R.T."/>
            <person name="Nelson K.E."/>
            <person name="Nesbo C.L."/>
            <person name="Doolittle W.F."/>
            <person name="Gogarten J.P."/>
            <person name="Noll K.M."/>
        </authorList>
    </citation>
    <scope>NUCLEOTIDE SEQUENCE [LARGE SCALE GENOMIC DNA]</scope>
    <source>
        <strain evidence="9">ATCC BAA-301 / DSM 14385 / NBRC 107922 / TMO</strain>
    </source>
</reference>
<dbReference type="AlphaFoldDB" id="A8F8A8"/>
<keyword evidence="3" id="KW-1003">Cell membrane</keyword>
<dbReference type="PANTHER" id="PTHR43663">
    <property type="entry name" value="CHROMATE TRANSPORT PROTEIN-RELATED"/>
    <property type="match status" value="1"/>
</dbReference>
<evidence type="ECO:0000256" key="4">
    <source>
        <dbReference type="ARBA" id="ARBA00022692"/>
    </source>
</evidence>
<dbReference type="Pfam" id="PF02417">
    <property type="entry name" value="Chromate_transp"/>
    <property type="match status" value="1"/>
</dbReference>
<comment type="subcellular location">
    <subcellularLocation>
        <location evidence="1">Cell membrane</location>
        <topology evidence="1">Multi-pass membrane protein</topology>
    </subcellularLocation>
</comment>
<sequence length="171" mass="18776">MILKLILTFLKIGFFAFGGGWAVVGILKYEMIEKGILSAEEFSQAISIAQMTPGPVAINLATYTGYRYYGFTGALLNTIAFLLAPIVIIAVIFYLSGRIKINKNKWSSSLMGVTTVMVLVTVYSLISPNIKDLWTLLIASFTFLCISKLKIHPLILIFACGLIGSFVYGML</sequence>
<dbReference type="RefSeq" id="WP_012003868.1">
    <property type="nucleotide sequence ID" value="NC_009828.1"/>
</dbReference>
<feature type="transmembrane region" description="Helical" evidence="7">
    <location>
        <begin position="74"/>
        <end position="95"/>
    </location>
</feature>
<proteinExistence type="inferred from homology"/>
<dbReference type="InterPro" id="IPR003370">
    <property type="entry name" value="Chromate_transpt"/>
</dbReference>
<dbReference type="OrthoDB" id="9788907at2"/>
<keyword evidence="4 7" id="KW-0812">Transmembrane</keyword>
<dbReference type="GO" id="GO:0015109">
    <property type="term" value="F:chromate transmembrane transporter activity"/>
    <property type="evidence" value="ECO:0007669"/>
    <property type="project" value="InterPro"/>
</dbReference>
<evidence type="ECO:0000256" key="2">
    <source>
        <dbReference type="ARBA" id="ARBA00005262"/>
    </source>
</evidence>
<feature type="transmembrane region" description="Helical" evidence="7">
    <location>
        <begin position="154"/>
        <end position="170"/>
    </location>
</feature>
<evidence type="ECO:0000256" key="5">
    <source>
        <dbReference type="ARBA" id="ARBA00022989"/>
    </source>
</evidence>
<dbReference type="PANTHER" id="PTHR43663:SF1">
    <property type="entry name" value="CHROMATE TRANSPORTER"/>
    <property type="match status" value="1"/>
</dbReference>
<accession>A8F8A8</accession>
<evidence type="ECO:0000256" key="3">
    <source>
        <dbReference type="ARBA" id="ARBA00022475"/>
    </source>
</evidence>
<reference evidence="8 9" key="1">
    <citation type="submission" date="2007-08" db="EMBL/GenBank/DDBJ databases">
        <title>Complete sequence of Thermotoga lettingae TMO.</title>
        <authorList>
            <consortium name="US DOE Joint Genome Institute"/>
            <person name="Copeland A."/>
            <person name="Lucas S."/>
            <person name="Lapidus A."/>
            <person name="Barry K."/>
            <person name="Glavina del Rio T."/>
            <person name="Dalin E."/>
            <person name="Tice H."/>
            <person name="Pitluck S."/>
            <person name="Foster B."/>
            <person name="Bruce D."/>
            <person name="Schmutz J."/>
            <person name="Larimer F."/>
            <person name="Land M."/>
            <person name="Hauser L."/>
            <person name="Kyrpides N."/>
            <person name="Mikhailova N."/>
            <person name="Nelson K."/>
            <person name="Gogarten J.P."/>
            <person name="Noll K."/>
            <person name="Richardson P."/>
        </authorList>
    </citation>
    <scope>NUCLEOTIDE SEQUENCE [LARGE SCALE GENOMIC DNA]</scope>
    <source>
        <strain evidence="9">ATCC BAA-301 / DSM 14385 / NBRC 107922 / TMO</strain>
    </source>
</reference>
<feature type="transmembrane region" description="Helical" evidence="7">
    <location>
        <begin position="107"/>
        <end position="126"/>
    </location>
</feature>
<evidence type="ECO:0000256" key="7">
    <source>
        <dbReference type="SAM" id="Phobius"/>
    </source>
</evidence>
<keyword evidence="6 7" id="KW-0472">Membrane</keyword>
<gene>
    <name evidence="8" type="ordered locus">Tlet_1838</name>
</gene>
<name>A8F8A8_PSELT</name>
<protein>
    <submittedName>
        <fullName evidence="8">Chromate transporter</fullName>
    </submittedName>
</protein>